<reference evidence="2" key="1">
    <citation type="submission" date="2018-01" db="EMBL/GenBank/DDBJ databases">
        <authorList>
            <person name="Clerissi C."/>
        </authorList>
    </citation>
    <scope>NUCLEOTIDE SEQUENCE</scope>
    <source>
        <strain evidence="2">Cupriavidus taiwanensis STM 3521</strain>
    </source>
</reference>
<evidence type="ECO:0000313" key="2">
    <source>
        <dbReference type="EMBL" id="SOY50624.1"/>
    </source>
</evidence>
<comment type="caution">
    <text evidence="2">The sequence shown here is derived from an EMBL/GenBank/DDBJ whole genome shotgun (WGS) entry which is preliminary data.</text>
</comment>
<proteinExistence type="predicted"/>
<accession>A0A375BQJ8</accession>
<sequence length="91" mass="9838">MGMDRRRAGTDGGVGFCWRSAGLPANPSAARGNQHGARHAFQQDTAAHHSHDRHALRRFAGSALRLLVLPVRMGHIVPNRKGAPSKTLIVK</sequence>
<protein>
    <submittedName>
        <fullName evidence="2">Uncharacterized protein</fullName>
    </submittedName>
</protein>
<gene>
    <name evidence="2" type="ORF">CBM2589_B230023</name>
</gene>
<organism evidence="2">
    <name type="scientific">Cupriavidus taiwanensis</name>
    <dbReference type="NCBI Taxonomy" id="164546"/>
    <lineage>
        <taxon>Bacteria</taxon>
        <taxon>Pseudomonadati</taxon>
        <taxon>Pseudomonadota</taxon>
        <taxon>Betaproteobacteria</taxon>
        <taxon>Burkholderiales</taxon>
        <taxon>Burkholderiaceae</taxon>
        <taxon>Cupriavidus</taxon>
    </lineage>
</organism>
<dbReference type="EMBL" id="OFSP01000016">
    <property type="protein sequence ID" value="SOY50624.1"/>
    <property type="molecule type" value="Genomic_DNA"/>
</dbReference>
<dbReference type="Proteomes" id="UP000256297">
    <property type="component" value="Chromosome CBM2589_b"/>
</dbReference>
<dbReference type="AlphaFoldDB" id="A0A375BQJ8"/>
<name>A0A375BQJ8_9BURK</name>
<evidence type="ECO:0000256" key="1">
    <source>
        <dbReference type="SAM" id="MobiDB-lite"/>
    </source>
</evidence>
<feature type="region of interest" description="Disordered" evidence="1">
    <location>
        <begin position="25"/>
        <end position="54"/>
    </location>
</feature>